<proteinExistence type="predicted"/>
<organism evidence="2 3">
    <name type="scientific">Mytilus coruscus</name>
    <name type="common">Sea mussel</name>
    <dbReference type="NCBI Taxonomy" id="42192"/>
    <lineage>
        <taxon>Eukaryota</taxon>
        <taxon>Metazoa</taxon>
        <taxon>Spiralia</taxon>
        <taxon>Lophotrochozoa</taxon>
        <taxon>Mollusca</taxon>
        <taxon>Bivalvia</taxon>
        <taxon>Autobranchia</taxon>
        <taxon>Pteriomorphia</taxon>
        <taxon>Mytilida</taxon>
        <taxon>Mytiloidea</taxon>
        <taxon>Mytilidae</taxon>
        <taxon>Mytilinae</taxon>
        <taxon>Mytilus</taxon>
    </lineage>
</organism>
<evidence type="ECO:0000313" key="2">
    <source>
        <dbReference type="EMBL" id="CAC5394853.1"/>
    </source>
</evidence>
<keyword evidence="3" id="KW-1185">Reference proteome</keyword>
<reference evidence="2 3" key="1">
    <citation type="submission" date="2020-06" db="EMBL/GenBank/DDBJ databases">
        <authorList>
            <person name="Li R."/>
            <person name="Bekaert M."/>
        </authorList>
    </citation>
    <scope>NUCLEOTIDE SEQUENCE [LARGE SCALE GENOMIC DNA]</scope>
    <source>
        <strain evidence="3">wild</strain>
    </source>
</reference>
<dbReference type="EMBL" id="CACVKT020005393">
    <property type="protein sequence ID" value="CAC5394853.1"/>
    <property type="molecule type" value="Genomic_DNA"/>
</dbReference>
<feature type="signal peptide" evidence="1">
    <location>
        <begin position="1"/>
        <end position="19"/>
    </location>
</feature>
<keyword evidence="1" id="KW-0732">Signal</keyword>
<accession>A0A6J8CED4</accession>
<name>A0A6J8CED4_MYTCO</name>
<dbReference type="AlphaFoldDB" id="A0A6J8CED4"/>
<dbReference type="Proteomes" id="UP000507470">
    <property type="component" value="Unassembled WGS sequence"/>
</dbReference>
<dbReference type="OrthoDB" id="6117314at2759"/>
<evidence type="ECO:0000256" key="1">
    <source>
        <dbReference type="SAM" id="SignalP"/>
    </source>
</evidence>
<gene>
    <name evidence="2" type="ORF">MCOR_29570</name>
</gene>
<protein>
    <submittedName>
        <fullName evidence="2">Uncharacterized protein</fullName>
    </submittedName>
</protein>
<sequence>MSWIIFIHINAICLLVVTAYDVKLGYLINDGKASYEKEMETNREMNILKIHTLAHNEVLETYSMQNFQKGQQITCIPSLKQCIFRENKAERNADANLIMETFIISEAHSTIGGELFHVDKDEMVDTIILEEHLREFYHGFGFPLYKENEILNDAKIFNIRNLKTGRRVKRALIAFPTECYGQNPTMKYGISSGTSSNRLQMCNRVGRLNGRMVFLDCDNVSINSPRAYMCVCCPYVTYIDTTRNDCACTRMA</sequence>
<evidence type="ECO:0000313" key="3">
    <source>
        <dbReference type="Proteomes" id="UP000507470"/>
    </source>
</evidence>
<feature type="chain" id="PRO_5026867118" evidence="1">
    <location>
        <begin position="20"/>
        <end position="252"/>
    </location>
</feature>